<protein>
    <submittedName>
        <fullName evidence="1">Uncharacterized protein</fullName>
    </submittedName>
</protein>
<name>Q4GY88_TRYB2</name>
<dbReference type="KEGG" id="tbr:TB927.1.4920"/>
<keyword evidence="2" id="KW-1185">Reference proteome</keyword>
<reference evidence="1 2" key="1">
    <citation type="journal article" date="2003" name="Nucleic Acids Res.">
        <title>The DNA sequence of chromosome I of an African trypanosome: gene content, chromosome organisation, recombination and polymorphism.</title>
        <authorList>
            <person name="Hall N."/>
            <person name="Berriman M."/>
            <person name="Lennard N.J."/>
            <person name="Harris B.R."/>
            <person name="Hertz-Fowler C."/>
            <person name="Bart-Delabesse E.N."/>
            <person name="Gerrare C.S."/>
            <person name="Atkin R.J."/>
            <person name="Barron A.J."/>
            <person name="Bowman S."/>
            <person name="Bray-Allen S.P."/>
            <person name="Bringaud F."/>
            <person name="Clark L.N."/>
            <person name="Corton C.H."/>
            <person name="Cronin A."/>
            <person name="Davies R."/>
            <person name="Doggett J."/>
            <person name="Fraser A."/>
            <person name="Gruter E."/>
            <person name="Hall S."/>
            <person name="Harper A.D."/>
            <person name="Kay M.P."/>
            <person name="Leech V."/>
            <person name="Mayes R."/>
            <person name="Price C."/>
            <person name="Quail M.A."/>
            <person name="Rabbinowitch E."/>
            <person name="Reitter C."/>
            <person name="Rutherford K."/>
            <person name="Sasse J."/>
            <person name="Sharp S."/>
            <person name="Shownkeen R."/>
            <person name="Macleod A."/>
            <person name="Taylor S."/>
            <person name="Tweedie A."/>
            <person name="Turner C.M.R."/>
            <person name="Tait A."/>
            <person name="Gull K."/>
            <person name="Barrell B."/>
            <person name="Melville S.E."/>
        </authorList>
    </citation>
    <scope>NUCLEOTIDE SEQUENCE [LARGE SCALE GENOMIC DNA]</scope>
    <source>
        <strain evidence="1 2">927/4 GUTat10.1</strain>
    </source>
</reference>
<dbReference type="RefSeq" id="XP_001219183.1">
    <property type="nucleotide sequence ID" value="XM_001219182.1"/>
</dbReference>
<gene>
    <name evidence="1" type="ORF">TB927.1.4920</name>
</gene>
<evidence type="ECO:0000313" key="1">
    <source>
        <dbReference type="EMBL" id="CAJ16698.1"/>
    </source>
</evidence>
<proteinExistence type="predicted"/>
<dbReference type="VEuPathDB" id="TriTrypDB:Tb927.1.4920"/>
<reference evidence="2" key="2">
    <citation type="journal article" date="2005" name="Science">
        <title>The genome of the African trypanosome Trypanosoma brucei.</title>
        <authorList>
            <person name="Berriman M."/>
            <person name="Ghedin E."/>
            <person name="Hertz-Fowler C."/>
            <person name="Blandin G."/>
            <person name="Renauld H."/>
            <person name="Bartholomeu D.C."/>
            <person name="Lennard N.J."/>
            <person name="Caler E."/>
            <person name="Hamlin N.E."/>
            <person name="Haas B."/>
            <person name="Bohme U."/>
            <person name="Hannick L."/>
            <person name="Aslett M.A."/>
            <person name="Shallom J."/>
            <person name="Marcello L."/>
            <person name="Hou L."/>
            <person name="Wickstead B."/>
            <person name="Alsmark U.C."/>
            <person name="Arrowsmith C."/>
            <person name="Atkin R.J."/>
            <person name="Barron A.J."/>
            <person name="Bringaud F."/>
            <person name="Brooks K."/>
            <person name="Carrington M."/>
            <person name="Cherevach I."/>
            <person name="Chillingworth T.J."/>
            <person name="Churcher C."/>
            <person name="Clark L.N."/>
            <person name="Corton C.H."/>
            <person name="Cronin A."/>
            <person name="Davies R.M."/>
            <person name="Doggett J."/>
            <person name="Djikeng A."/>
            <person name="Feldblyum T."/>
            <person name="Field M.C."/>
            <person name="Fraser A."/>
            <person name="Goodhead I."/>
            <person name="Hance Z."/>
            <person name="Harper D."/>
            <person name="Harris B.R."/>
            <person name="Hauser H."/>
            <person name="Hostetler J."/>
            <person name="Ivens A."/>
            <person name="Jagels K."/>
            <person name="Johnson D."/>
            <person name="Johnson J."/>
            <person name="Jones K."/>
            <person name="Kerhornou A.X."/>
            <person name="Koo H."/>
            <person name="Larke N."/>
            <person name="Landfear S."/>
            <person name="Larkin C."/>
            <person name="Leech V."/>
            <person name="Line A."/>
            <person name="Lord A."/>
            <person name="Macleod A."/>
            <person name="Mooney P.J."/>
            <person name="Moule S."/>
            <person name="Martin D.M."/>
            <person name="Morgan G.W."/>
            <person name="Mungall K."/>
            <person name="Norbertczak H."/>
            <person name="Ormond D."/>
            <person name="Pai G."/>
            <person name="Peacock C.S."/>
            <person name="Peterson J."/>
            <person name="Quail M.A."/>
            <person name="Rabbinowitsch E."/>
            <person name="Rajandream M.A."/>
            <person name="Reitter C."/>
            <person name="Salzberg S.L."/>
            <person name="Sanders M."/>
            <person name="Schobel S."/>
            <person name="Sharp S."/>
            <person name="Simmonds M."/>
            <person name="Simpson A.J."/>
            <person name="Tallon L."/>
            <person name="Turner C.M."/>
            <person name="Tait A."/>
            <person name="Tivey A.R."/>
            <person name="Van Aken S."/>
            <person name="Walker D."/>
            <person name="Wanless D."/>
            <person name="Wang S."/>
            <person name="White B."/>
            <person name="White O."/>
            <person name="Whitehead S."/>
            <person name="Woodward J."/>
            <person name="Wortman J."/>
            <person name="Adams M.D."/>
            <person name="Embley T.M."/>
            <person name="Gull K."/>
            <person name="Ullu E."/>
            <person name="Barry J.D."/>
            <person name="Fairlamb A.H."/>
            <person name="Opperdoes F."/>
            <person name="Barrell B.G."/>
            <person name="Donelson J.E."/>
            <person name="Hall N."/>
            <person name="Fraser C.M."/>
            <person name="Melville S.E."/>
            <person name="El-Sayed N.M."/>
        </authorList>
    </citation>
    <scope>NUCLEOTIDE SEQUENCE [LARGE SCALE GENOMIC DNA]</scope>
    <source>
        <strain evidence="2">927/4 GUTat10.1</strain>
    </source>
</reference>
<dbReference type="AlphaFoldDB" id="Q4GY88"/>
<dbReference type="EMBL" id="AL929603">
    <property type="protein sequence ID" value="CAJ16698.1"/>
    <property type="molecule type" value="Genomic_DNA"/>
</dbReference>
<dbReference type="PaxDb" id="5691-CAJ16698"/>
<dbReference type="Proteomes" id="UP000008524">
    <property type="component" value="Chromosome 1"/>
</dbReference>
<sequence>MAPRGGDALRQMDETTCNFGGPFCESPDALSVCFAASSHGRSNESGGPTSFVFLYLLAICREFEGANMRDPKACALSSLHTCTHTSSHGFMGHPVMQPIPCCGILQVLFRPVSTLMMIRLFAKKLFLIPDDLFTFRLRGPLLIMSSIDPGNGSLRHPAGSENGVSQYLVCFHSGGLTVQEPSHSSRWVGIYFAAT</sequence>
<dbReference type="InParanoid" id="Q4GY88"/>
<dbReference type="GeneID" id="4357560"/>
<accession>Q4GY88</accession>
<evidence type="ECO:0000313" key="2">
    <source>
        <dbReference type="Proteomes" id="UP000008524"/>
    </source>
</evidence>
<organism evidence="1 2">
    <name type="scientific">Trypanosoma brucei brucei (strain 927/4 GUTat10.1)</name>
    <dbReference type="NCBI Taxonomy" id="185431"/>
    <lineage>
        <taxon>Eukaryota</taxon>
        <taxon>Discoba</taxon>
        <taxon>Euglenozoa</taxon>
        <taxon>Kinetoplastea</taxon>
        <taxon>Metakinetoplastina</taxon>
        <taxon>Trypanosomatida</taxon>
        <taxon>Trypanosomatidae</taxon>
        <taxon>Trypanosoma</taxon>
    </lineage>
</organism>